<reference evidence="12 13" key="1">
    <citation type="submission" date="2019-02" db="EMBL/GenBank/DDBJ databases">
        <title>Prokaryotic population dynamics and viral predation in marine succession experiment using metagenomics: the confinement effect.</title>
        <authorList>
            <person name="Haro-Moreno J.M."/>
            <person name="Rodriguez-Valera F."/>
            <person name="Lopez-Perez M."/>
        </authorList>
    </citation>
    <scope>NUCLEOTIDE SEQUENCE [LARGE SCALE GENOMIC DNA]</scope>
    <source>
        <strain evidence="12">MED-G157</strain>
    </source>
</reference>
<dbReference type="GO" id="GO:0003887">
    <property type="term" value="F:DNA-directed DNA polymerase activity"/>
    <property type="evidence" value="ECO:0007669"/>
    <property type="project" value="UniProtKB-UniRule"/>
</dbReference>
<feature type="domain" description="DNA polymerase III delta N-terminal" evidence="10">
    <location>
        <begin position="20"/>
        <end position="132"/>
    </location>
</feature>
<dbReference type="SUPFAM" id="SSF52540">
    <property type="entry name" value="P-loop containing nucleoside triphosphate hydrolases"/>
    <property type="match status" value="1"/>
</dbReference>
<evidence type="ECO:0000259" key="11">
    <source>
        <dbReference type="Pfam" id="PF21694"/>
    </source>
</evidence>
<comment type="catalytic activity">
    <reaction evidence="8">
        <text>DNA(n) + a 2'-deoxyribonucleoside 5'-triphosphate = DNA(n+1) + diphosphate</text>
        <dbReference type="Rhea" id="RHEA:22508"/>
        <dbReference type="Rhea" id="RHEA-COMP:17339"/>
        <dbReference type="Rhea" id="RHEA-COMP:17340"/>
        <dbReference type="ChEBI" id="CHEBI:33019"/>
        <dbReference type="ChEBI" id="CHEBI:61560"/>
        <dbReference type="ChEBI" id="CHEBI:173112"/>
        <dbReference type="EC" id="2.7.7.7"/>
    </reaction>
</comment>
<dbReference type="Pfam" id="PF21694">
    <property type="entry name" value="DNA_pol3_delta_C"/>
    <property type="match status" value="1"/>
</dbReference>
<accession>A0A520S302</accession>
<dbReference type="InterPro" id="IPR027417">
    <property type="entry name" value="P-loop_NTPase"/>
</dbReference>
<dbReference type="Gene3D" id="1.20.272.10">
    <property type="match status" value="1"/>
</dbReference>
<proteinExistence type="inferred from homology"/>
<keyword evidence="3 12" id="KW-0808">Transferase</keyword>
<sequence length="334" mass="37868">MKIYPEKLQTNLANLILPLYIISGDDPLLVQESSDLVRNYLKKAGFDERELLHVDRGFDWPRLKFTNESMSLFSNKKIIELRMSSVKPGKQGASALVDACQNLSPENCVLLVMPKVDSATQKTKWFKTLENIGGVVQIWPVEKKALPIWIENRFRYAGLEASKEAILELADRIEGNLLAAVQEIERMKLCSTDGKIERKEVLASVADATRFDVFQLIDAALEGNIDRVVKIFEGLRLADAEPLFLNSMLAREIRSLSSISFEIDQGHSPETAMRSKRIWSKRKSSISLCLKRHSTRDFEEMQSRLSHIDLMLKGLESTGRPWDELTNMVAELAS</sequence>
<keyword evidence="5" id="KW-0235">DNA replication</keyword>
<evidence type="ECO:0000256" key="5">
    <source>
        <dbReference type="ARBA" id="ARBA00022705"/>
    </source>
</evidence>
<feature type="domain" description="DNA polymerase III delta subunit-like C-terminal" evidence="11">
    <location>
        <begin position="212"/>
        <end position="313"/>
    </location>
</feature>
<comment type="caution">
    <text evidence="12">The sequence shown here is derived from an EMBL/GenBank/DDBJ whole genome shotgun (WGS) entry which is preliminary data.</text>
</comment>
<dbReference type="Pfam" id="PF06144">
    <property type="entry name" value="DNA_pol3_delta"/>
    <property type="match status" value="1"/>
</dbReference>
<dbReference type="EMBL" id="SHAG01000007">
    <property type="protein sequence ID" value="RZO76842.1"/>
    <property type="molecule type" value="Genomic_DNA"/>
</dbReference>
<dbReference type="CDD" id="cd18138">
    <property type="entry name" value="HLD_clamp_pol_III_delta"/>
    <property type="match status" value="1"/>
</dbReference>
<dbReference type="Gene3D" id="1.10.8.60">
    <property type="match status" value="1"/>
</dbReference>
<keyword evidence="6" id="KW-0239">DNA-directed DNA polymerase</keyword>
<dbReference type="GO" id="GO:0009360">
    <property type="term" value="C:DNA polymerase III complex"/>
    <property type="evidence" value="ECO:0007669"/>
    <property type="project" value="UniProtKB-UniRule"/>
</dbReference>
<organism evidence="12 13">
    <name type="scientific">OM182 bacterium</name>
    <dbReference type="NCBI Taxonomy" id="2510334"/>
    <lineage>
        <taxon>Bacteria</taxon>
        <taxon>Pseudomonadati</taxon>
        <taxon>Pseudomonadota</taxon>
        <taxon>Gammaproteobacteria</taxon>
        <taxon>OMG group</taxon>
        <taxon>OM182 clade</taxon>
    </lineage>
</organism>
<evidence type="ECO:0000256" key="7">
    <source>
        <dbReference type="ARBA" id="ARBA00034754"/>
    </source>
</evidence>
<dbReference type="PANTHER" id="PTHR34388">
    <property type="entry name" value="DNA POLYMERASE III SUBUNIT DELTA"/>
    <property type="match status" value="1"/>
</dbReference>
<protein>
    <recommendedName>
        <fullName evidence="2 9">DNA polymerase III subunit delta</fullName>
        <ecNumber evidence="1 9">2.7.7.7</ecNumber>
    </recommendedName>
</protein>
<dbReference type="InterPro" id="IPR008921">
    <property type="entry name" value="DNA_pol3_clamp-load_cplx_C"/>
</dbReference>
<keyword evidence="4 12" id="KW-0548">Nucleotidyltransferase</keyword>
<dbReference type="GO" id="GO:0003677">
    <property type="term" value="F:DNA binding"/>
    <property type="evidence" value="ECO:0007669"/>
    <property type="project" value="InterPro"/>
</dbReference>
<evidence type="ECO:0000259" key="10">
    <source>
        <dbReference type="Pfam" id="PF06144"/>
    </source>
</evidence>
<dbReference type="EC" id="2.7.7.7" evidence="1 9"/>
<evidence type="ECO:0000256" key="3">
    <source>
        <dbReference type="ARBA" id="ARBA00022679"/>
    </source>
</evidence>
<dbReference type="PANTHER" id="PTHR34388:SF1">
    <property type="entry name" value="DNA POLYMERASE III SUBUNIT DELTA"/>
    <property type="match status" value="1"/>
</dbReference>
<evidence type="ECO:0000256" key="6">
    <source>
        <dbReference type="ARBA" id="ARBA00022932"/>
    </source>
</evidence>
<evidence type="ECO:0000256" key="2">
    <source>
        <dbReference type="ARBA" id="ARBA00017703"/>
    </source>
</evidence>
<dbReference type="InterPro" id="IPR048466">
    <property type="entry name" value="DNA_pol3_delta-like_C"/>
</dbReference>
<dbReference type="SUPFAM" id="SSF48019">
    <property type="entry name" value="post-AAA+ oligomerization domain-like"/>
    <property type="match status" value="1"/>
</dbReference>
<comment type="similarity">
    <text evidence="7">Belongs to the DNA polymerase HolA subunit family.</text>
</comment>
<dbReference type="GO" id="GO:0006261">
    <property type="term" value="P:DNA-templated DNA replication"/>
    <property type="evidence" value="ECO:0007669"/>
    <property type="project" value="TreeGrafter"/>
</dbReference>
<gene>
    <name evidence="12" type="primary">holA</name>
    <name evidence="12" type="ORF">EVA68_03085</name>
</gene>
<name>A0A520S302_9GAMM</name>
<dbReference type="InterPro" id="IPR010372">
    <property type="entry name" value="DNA_pol3_delta_N"/>
</dbReference>
<dbReference type="Proteomes" id="UP000316199">
    <property type="component" value="Unassembled WGS sequence"/>
</dbReference>
<evidence type="ECO:0000313" key="13">
    <source>
        <dbReference type="Proteomes" id="UP000316199"/>
    </source>
</evidence>
<evidence type="ECO:0000256" key="9">
    <source>
        <dbReference type="NCBIfam" id="TIGR01128"/>
    </source>
</evidence>
<evidence type="ECO:0000256" key="8">
    <source>
        <dbReference type="ARBA" id="ARBA00049244"/>
    </source>
</evidence>
<evidence type="ECO:0000256" key="4">
    <source>
        <dbReference type="ARBA" id="ARBA00022695"/>
    </source>
</evidence>
<dbReference type="AlphaFoldDB" id="A0A520S302"/>
<dbReference type="NCBIfam" id="TIGR01128">
    <property type="entry name" value="holA"/>
    <property type="match status" value="1"/>
</dbReference>
<dbReference type="Gene3D" id="3.40.50.300">
    <property type="entry name" value="P-loop containing nucleotide triphosphate hydrolases"/>
    <property type="match status" value="1"/>
</dbReference>
<dbReference type="InterPro" id="IPR005790">
    <property type="entry name" value="DNA_polIII_delta"/>
</dbReference>
<evidence type="ECO:0000256" key="1">
    <source>
        <dbReference type="ARBA" id="ARBA00012417"/>
    </source>
</evidence>
<evidence type="ECO:0000313" key="12">
    <source>
        <dbReference type="EMBL" id="RZO76842.1"/>
    </source>
</evidence>